<proteinExistence type="predicted"/>
<keyword evidence="1" id="KW-0472">Membrane</keyword>
<feature type="transmembrane region" description="Helical" evidence="1">
    <location>
        <begin position="231"/>
        <end position="262"/>
    </location>
</feature>
<feature type="transmembrane region" description="Helical" evidence="1">
    <location>
        <begin position="200"/>
        <end position="219"/>
    </location>
</feature>
<dbReference type="AlphaFoldDB" id="A0A9X2X6U5"/>
<feature type="transmembrane region" description="Helical" evidence="1">
    <location>
        <begin position="282"/>
        <end position="305"/>
    </location>
</feature>
<protein>
    <submittedName>
        <fullName evidence="3">Acyltransferase</fullName>
    </submittedName>
</protein>
<organism evidence="3 4">
    <name type="scientific">Chelativorans petroleitrophicus</name>
    <dbReference type="NCBI Taxonomy" id="2975484"/>
    <lineage>
        <taxon>Bacteria</taxon>
        <taxon>Pseudomonadati</taxon>
        <taxon>Pseudomonadota</taxon>
        <taxon>Alphaproteobacteria</taxon>
        <taxon>Hyphomicrobiales</taxon>
        <taxon>Phyllobacteriaceae</taxon>
        <taxon>Chelativorans</taxon>
    </lineage>
</organism>
<reference evidence="3" key="1">
    <citation type="submission" date="2022-08" db="EMBL/GenBank/DDBJ databases">
        <title>Chelativorans sichuanense sp. nov., a paraffin oil-degrading bacterium isolated from a mixture of oil-based drill cuttings and paddy soil.</title>
        <authorList>
            <person name="Yu J."/>
            <person name="Liu H."/>
            <person name="Chen Q."/>
        </authorList>
    </citation>
    <scope>NUCLEOTIDE SEQUENCE</scope>
    <source>
        <strain evidence="3">SCAU 2101</strain>
    </source>
</reference>
<dbReference type="Proteomes" id="UP001149009">
    <property type="component" value="Unassembled WGS sequence"/>
</dbReference>
<evidence type="ECO:0000313" key="3">
    <source>
        <dbReference type="EMBL" id="MCT8989204.1"/>
    </source>
</evidence>
<feature type="transmembrane region" description="Helical" evidence="1">
    <location>
        <begin position="317"/>
        <end position="339"/>
    </location>
</feature>
<keyword evidence="3" id="KW-0808">Transferase</keyword>
<comment type="caution">
    <text evidence="3">The sequence shown here is derived from an EMBL/GenBank/DDBJ whole genome shotgun (WGS) entry which is preliminary data.</text>
</comment>
<accession>A0A9X2X6U5</accession>
<keyword evidence="3" id="KW-0012">Acyltransferase</keyword>
<feature type="transmembrane region" description="Helical" evidence="1">
    <location>
        <begin position="42"/>
        <end position="60"/>
    </location>
</feature>
<dbReference type="GO" id="GO:0016747">
    <property type="term" value="F:acyltransferase activity, transferring groups other than amino-acyl groups"/>
    <property type="evidence" value="ECO:0007669"/>
    <property type="project" value="InterPro"/>
</dbReference>
<sequence length="365" mass="40758">MIRYRLFEVWRFLAALLIMFYHFAHAAPAESLWVKDALESLRPLLDLFFIISGYLIFVRYGAEVRDLPSYLRYLARRLVRLYPLHLATLSYFVAVGLAVSFGLSRTGGNAELYRWDMLIPNLLLIQAWGFDGPLSFNFVSWSLSGEWFAYLALPVVILAHRRAGVAGLAVLLLLSYAALEAMILSGLMPVKSWVFADSWGAYRVFADFVLGALISVLVARCPWRIGQRWPAWAVLFASCALMAVDVNIYLSITVLALAVFLAGLAETTDLERFSYPAFLRPAAVVSFGIYLWHPVTENLFITFLWNKFTHAPSSALFFAYAGLVMVATVFLAIASFRFFETPVAHALSNALALRRGPAQTAPASG</sequence>
<keyword evidence="1" id="KW-0812">Transmembrane</keyword>
<dbReference type="Pfam" id="PF01757">
    <property type="entry name" value="Acyl_transf_3"/>
    <property type="match status" value="1"/>
</dbReference>
<dbReference type="InterPro" id="IPR002656">
    <property type="entry name" value="Acyl_transf_3_dom"/>
</dbReference>
<name>A0A9X2X6U5_9HYPH</name>
<feature type="domain" description="Acyltransferase 3" evidence="2">
    <location>
        <begin position="8"/>
        <end position="334"/>
    </location>
</feature>
<evidence type="ECO:0000313" key="4">
    <source>
        <dbReference type="Proteomes" id="UP001149009"/>
    </source>
</evidence>
<evidence type="ECO:0000259" key="2">
    <source>
        <dbReference type="Pfam" id="PF01757"/>
    </source>
</evidence>
<feature type="transmembrane region" description="Helical" evidence="1">
    <location>
        <begin position="81"/>
        <end position="103"/>
    </location>
</feature>
<dbReference type="RefSeq" id="WP_261513903.1">
    <property type="nucleotide sequence ID" value="NZ_JAODNV010000004.1"/>
</dbReference>
<feature type="transmembrane region" description="Helical" evidence="1">
    <location>
        <begin position="138"/>
        <end position="158"/>
    </location>
</feature>
<keyword evidence="4" id="KW-1185">Reference proteome</keyword>
<gene>
    <name evidence="3" type="ORF">NYR54_02670</name>
</gene>
<dbReference type="EMBL" id="JAODNV010000004">
    <property type="protein sequence ID" value="MCT8989204.1"/>
    <property type="molecule type" value="Genomic_DNA"/>
</dbReference>
<dbReference type="InterPro" id="IPR050879">
    <property type="entry name" value="Acyltransferase_3"/>
</dbReference>
<keyword evidence="1" id="KW-1133">Transmembrane helix</keyword>
<evidence type="ECO:0000256" key="1">
    <source>
        <dbReference type="SAM" id="Phobius"/>
    </source>
</evidence>
<feature type="transmembrane region" description="Helical" evidence="1">
    <location>
        <begin position="165"/>
        <end position="188"/>
    </location>
</feature>
<dbReference type="PANTHER" id="PTHR23028">
    <property type="entry name" value="ACETYLTRANSFERASE"/>
    <property type="match status" value="1"/>
</dbReference>